<organism evidence="1 2">
    <name type="scientific">Micrococcus flavus</name>
    <dbReference type="NCBI Taxonomy" id="384602"/>
    <lineage>
        <taxon>Bacteria</taxon>
        <taxon>Bacillati</taxon>
        <taxon>Actinomycetota</taxon>
        <taxon>Actinomycetes</taxon>
        <taxon>Micrococcales</taxon>
        <taxon>Micrococcaceae</taxon>
        <taxon>Micrococcus</taxon>
    </lineage>
</organism>
<accession>A0A4Y8X3Q7</accession>
<evidence type="ECO:0000313" key="2">
    <source>
        <dbReference type="Proteomes" id="UP000560081"/>
    </source>
</evidence>
<dbReference type="AlphaFoldDB" id="A0A4Y8X3Q7"/>
<proteinExistence type="predicted"/>
<dbReference type="OrthoDB" id="5111817at2"/>
<evidence type="ECO:0000313" key="1">
    <source>
        <dbReference type="EMBL" id="MBB4882870.1"/>
    </source>
</evidence>
<comment type="caution">
    <text evidence="1">The sequence shown here is derived from an EMBL/GenBank/DDBJ whole genome shotgun (WGS) entry which is preliminary data.</text>
</comment>
<gene>
    <name evidence="1" type="ORF">BJ976_001221</name>
</gene>
<reference evidence="1 2" key="1">
    <citation type="submission" date="2020-08" db="EMBL/GenBank/DDBJ databases">
        <title>Sequencing the genomes of 1000 actinobacteria strains.</title>
        <authorList>
            <person name="Klenk H.-P."/>
        </authorList>
    </citation>
    <scope>NUCLEOTIDE SEQUENCE [LARGE SCALE GENOMIC DNA]</scope>
    <source>
        <strain evidence="1 2">DSM 19079</strain>
    </source>
</reference>
<dbReference type="EMBL" id="JACHMC010000001">
    <property type="protein sequence ID" value="MBB4882870.1"/>
    <property type="molecule type" value="Genomic_DNA"/>
</dbReference>
<dbReference type="Proteomes" id="UP000560081">
    <property type="component" value="Unassembled WGS sequence"/>
</dbReference>
<dbReference type="RefSeq" id="WP_135027947.1">
    <property type="nucleotide sequence ID" value="NZ_BMLA01000001.1"/>
</dbReference>
<protein>
    <submittedName>
        <fullName evidence="1">Uncharacterized protein</fullName>
    </submittedName>
</protein>
<name>A0A4Y8X3Q7_9MICC</name>
<keyword evidence="2" id="KW-1185">Reference proteome</keyword>
<sequence>MTITTDAHPASPLRPARHGLPWDMADFEALAEAVVDSTVAVHVAERIGRGVSSIHQRARMLLPPHERHLAGQLALSRLGDLLDSGEHDWRKALLQPDPVRPVEVVEHHHHGWEGLAATHRAHVAYAVVDAADRMPADVLDELREALETTSLGFEVAQLRSSRAHEEGLDEDGAWRNAVSWLSRALFDGDRERAGRMAAPPHSRAWHGGAAHHGWSDDHPW</sequence>